<dbReference type="Gene3D" id="3.40.50.10490">
    <property type="entry name" value="Glucose-6-phosphate isomerase like protein, domain 1"/>
    <property type="match status" value="2"/>
</dbReference>
<dbReference type="GO" id="GO:0097367">
    <property type="term" value="F:carbohydrate derivative binding"/>
    <property type="evidence" value="ECO:0007669"/>
    <property type="project" value="InterPro"/>
</dbReference>
<dbReference type="PANTHER" id="PTHR10937:SF0">
    <property type="entry name" value="GLUTAMINE--FRUCTOSE-6-PHOSPHATE TRANSAMINASE (ISOMERIZING)"/>
    <property type="match status" value="1"/>
</dbReference>
<proteinExistence type="predicted"/>
<dbReference type="EMBL" id="LN999010">
    <property type="protein sequence ID" value="CUX77589.1"/>
    <property type="molecule type" value="Genomic_DNA"/>
</dbReference>
<feature type="domain" description="SIS" evidence="2">
    <location>
        <begin position="27"/>
        <end position="167"/>
    </location>
</feature>
<dbReference type="InterPro" id="IPR035490">
    <property type="entry name" value="GlmS/FrlB_SIS"/>
</dbReference>
<dbReference type="EC" id="2.6.1.16" evidence="3"/>
<dbReference type="GO" id="GO:0006047">
    <property type="term" value="P:UDP-N-acetylglucosamine metabolic process"/>
    <property type="evidence" value="ECO:0007669"/>
    <property type="project" value="TreeGrafter"/>
</dbReference>
<evidence type="ECO:0000256" key="1">
    <source>
        <dbReference type="ARBA" id="ARBA00022737"/>
    </source>
</evidence>
<dbReference type="Pfam" id="PF01380">
    <property type="entry name" value="SIS"/>
    <property type="match status" value="1"/>
</dbReference>
<name>A0A160VSE6_9EURY</name>
<dbReference type="GO" id="GO:0006002">
    <property type="term" value="P:fructose 6-phosphate metabolic process"/>
    <property type="evidence" value="ECO:0007669"/>
    <property type="project" value="TreeGrafter"/>
</dbReference>
<evidence type="ECO:0000259" key="2">
    <source>
        <dbReference type="PROSITE" id="PS51464"/>
    </source>
</evidence>
<keyword evidence="3" id="KW-0808">Transferase</keyword>
<dbReference type="KEGG" id="tch:CHITON_0810"/>
<dbReference type="GO" id="GO:0004360">
    <property type="term" value="F:glutamine-fructose-6-phosphate transaminase (isomerizing) activity"/>
    <property type="evidence" value="ECO:0007669"/>
    <property type="project" value="UniProtKB-EC"/>
</dbReference>
<dbReference type="Proteomes" id="UP000093069">
    <property type="component" value="Chromosome I"/>
</dbReference>
<evidence type="ECO:0000313" key="3">
    <source>
        <dbReference type="EMBL" id="CUX77589.1"/>
    </source>
</evidence>
<protein>
    <submittedName>
        <fullName evidence="3">Glucosamine--fructose-6-phosphate aminotransferase [isomerizing]</fullName>
        <ecNumber evidence="3">2.6.1.16</ecNumber>
    </submittedName>
</protein>
<organism evidence="3 4">
    <name type="scientific">Thermococcus chitonophagus</name>
    <dbReference type="NCBI Taxonomy" id="54262"/>
    <lineage>
        <taxon>Archaea</taxon>
        <taxon>Methanobacteriati</taxon>
        <taxon>Methanobacteriota</taxon>
        <taxon>Thermococci</taxon>
        <taxon>Thermococcales</taxon>
        <taxon>Thermococcaceae</taxon>
        <taxon>Thermococcus</taxon>
    </lineage>
</organism>
<keyword evidence="1" id="KW-0677">Repeat</keyword>
<dbReference type="STRING" id="54262.CHITON_0810"/>
<sequence length="348" mass="39206">MMEYWMIKSIRETPKILKDVVKVPIDILEDFKRYKRILFIGCGSSYYSSLAGAYTILRLSSEIKTVAFPASEFILNYSNLSKDSLVFLSSRSGETKEIITAAKIVKQKGGKVIGITCNENSTLTKASDMSYVIHGGEEPNIPATKSFSAITLILQKIAISLLNEIGAIESLEREISKIPKAVKKIIEDEKEFMKISDRILTNKSLFVHLGSGATCIVTLEGALKFRETSYIANEVFPMFEFRHGPIALKVHKDKIATFLVLHKTCKEYEENIRRFILDINDLEPIIITNYSELSESSDNTYLVPWSGSEILSIIPFVIPYQIMAYYLSISLGYDPDNPSGLVRYVSNF</sequence>
<accession>A0A160VSE6</accession>
<keyword evidence="3" id="KW-0032">Aminotransferase</keyword>
<evidence type="ECO:0000313" key="4">
    <source>
        <dbReference type="Proteomes" id="UP000093069"/>
    </source>
</evidence>
<dbReference type="InterPro" id="IPR001347">
    <property type="entry name" value="SIS_dom"/>
</dbReference>
<feature type="domain" description="SIS" evidence="2">
    <location>
        <begin position="195"/>
        <end position="338"/>
    </location>
</feature>
<dbReference type="PROSITE" id="PS51464">
    <property type="entry name" value="SIS"/>
    <property type="match status" value="2"/>
</dbReference>
<dbReference type="SUPFAM" id="SSF53697">
    <property type="entry name" value="SIS domain"/>
    <property type="match status" value="1"/>
</dbReference>
<dbReference type="InterPro" id="IPR035466">
    <property type="entry name" value="GlmS/AgaS_SIS"/>
</dbReference>
<dbReference type="CDD" id="cd05009">
    <property type="entry name" value="SIS_GlmS_GlmD_2"/>
    <property type="match status" value="1"/>
</dbReference>
<gene>
    <name evidence="3" type="ORF">CHITON_0810</name>
</gene>
<dbReference type="CDD" id="cd05008">
    <property type="entry name" value="SIS_GlmS_GlmD_1"/>
    <property type="match status" value="1"/>
</dbReference>
<dbReference type="AlphaFoldDB" id="A0A160VSE6"/>
<dbReference type="PANTHER" id="PTHR10937">
    <property type="entry name" value="GLUCOSAMINE--FRUCTOSE-6-PHOSPHATE AMINOTRANSFERASE, ISOMERIZING"/>
    <property type="match status" value="1"/>
</dbReference>
<reference evidence="4" key="1">
    <citation type="submission" date="2016-01" db="EMBL/GenBank/DDBJ databases">
        <authorList>
            <person name="Vorgias C.E."/>
        </authorList>
    </citation>
    <scope>NUCLEOTIDE SEQUENCE [LARGE SCALE GENOMIC DNA]</scope>
</reference>
<dbReference type="InterPro" id="IPR046348">
    <property type="entry name" value="SIS_dom_sf"/>
</dbReference>
<dbReference type="GO" id="GO:0006487">
    <property type="term" value="P:protein N-linked glycosylation"/>
    <property type="evidence" value="ECO:0007669"/>
    <property type="project" value="TreeGrafter"/>
</dbReference>